<sequence length="993" mass="107415">MAMTMIALVVATMCAMFGVRVGHGRGYALGSRERALSLTSTPTGTGSETRGVYGGDAREEVAALGGCRYSYRCWRNSFNNLANEVNDYKKQVASLTNDVTWLQDQLTSYKNGLSSMTTLASAKNSKLITSDLKSALSDAISAVDTLARTGVQAADDAVKNRLSSLTTLESVKNSPLISSTLKNAVSDAMNAVNAIQQLASATTIQAVDDLNILPGAIENIIHQAQNALESVANGLENKLESLVASIWGGLLDLDADRLVEIVSKSFEGLFQGMFSASSSASLGKAENERAANKSKLLSNLRDELHRAFRGEELTTVRDNNSQAHLGGPSGSGACHTISLSVFEDYEQPMPLMPWPEKFASDSSAPNSLTIKFPEFYFELCQKLNKFNVPTAVAVGLVKAFGDMFQAMFKVLLDESGIPPIIQNVKELGNTFGFNAGRKLLSLSSAQKSDILKQHAELRQRLEKSEAVFFSEVAALHEIFHHPEGFSQPFIARLGEASREIRSVSYSETPRLGSPKTFQGVLKEFQEDLQKALSKMGDVEFSTTTTLTFGIKMGLDVSHTLFKEGDILKDFLDVDDSSVSQVKVIPIFPALSVAIDMEAELALPYFFRAEVAGHFEFDVGISYPITLKLGKKPMITFSLPEVTVKNTNTGYIVSGLQVGVVSQVPKAYFALCTGPICAGVQASARQDVYIGVDVFAQKQSSENNTCFVGPETLRAMWTDWDYKTSTRNACNRSLAGMGGYLQIPKTEVAAGVYLKPLPILDAEPLAGSEDASSDGLQADPAVLIADFTPLINKVYSSEGDWYVSELFHACSSAKSGVNATGCEESCQFTPSAPTPTPPDFPSSLESLQNNFMDNPVCQRGSSFLEETSSVSCATADDVHPLDVTWTGLYMGSDHNAGKQSIYVLSSAVGETQYIALRRSVVYCKMINFVISENNGQCTYKVNSAGYTGTNDLPCTAATRTEVIAEWNARTNMNLVTGPGDEGYGLKSIYYRRFG</sequence>
<name>A0A7S0KMG5_9CHLO</name>
<organism evidence="3">
    <name type="scientific">Ostreococcus mediterraneus</name>
    <dbReference type="NCBI Taxonomy" id="1486918"/>
    <lineage>
        <taxon>Eukaryota</taxon>
        <taxon>Viridiplantae</taxon>
        <taxon>Chlorophyta</taxon>
        <taxon>Mamiellophyceae</taxon>
        <taxon>Mamiellales</taxon>
        <taxon>Bathycoccaceae</taxon>
        <taxon>Ostreococcus</taxon>
    </lineage>
</organism>
<evidence type="ECO:0000256" key="2">
    <source>
        <dbReference type="SAM" id="SignalP"/>
    </source>
</evidence>
<protein>
    <submittedName>
        <fullName evidence="3">Uncharacterized protein</fullName>
    </submittedName>
</protein>
<feature type="coiled-coil region" evidence="1">
    <location>
        <begin position="78"/>
        <end position="105"/>
    </location>
</feature>
<reference evidence="3" key="1">
    <citation type="submission" date="2021-01" db="EMBL/GenBank/DDBJ databases">
        <authorList>
            <person name="Corre E."/>
            <person name="Pelletier E."/>
            <person name="Niang G."/>
            <person name="Scheremetjew M."/>
            <person name="Finn R."/>
            <person name="Kale V."/>
            <person name="Holt S."/>
            <person name="Cochrane G."/>
            <person name="Meng A."/>
            <person name="Brown T."/>
            <person name="Cohen L."/>
        </authorList>
    </citation>
    <scope>NUCLEOTIDE SEQUENCE</scope>
    <source>
        <strain evidence="3">Clade-D-RCC2572</strain>
    </source>
</reference>
<accession>A0A7S0KMG5</accession>
<dbReference type="EMBL" id="HBEW01007107">
    <property type="protein sequence ID" value="CAD8586559.1"/>
    <property type="molecule type" value="Transcribed_RNA"/>
</dbReference>
<feature type="signal peptide" evidence="2">
    <location>
        <begin position="1"/>
        <end position="24"/>
    </location>
</feature>
<feature type="chain" id="PRO_5030555096" evidence="2">
    <location>
        <begin position="25"/>
        <end position="993"/>
    </location>
</feature>
<dbReference type="AlphaFoldDB" id="A0A7S0KMG5"/>
<evidence type="ECO:0000256" key="1">
    <source>
        <dbReference type="SAM" id="Coils"/>
    </source>
</evidence>
<gene>
    <name evidence="3" type="ORF">OMED0929_LOCUS6005</name>
</gene>
<evidence type="ECO:0000313" key="3">
    <source>
        <dbReference type="EMBL" id="CAD8586559.1"/>
    </source>
</evidence>
<keyword evidence="1" id="KW-0175">Coiled coil</keyword>
<keyword evidence="2" id="KW-0732">Signal</keyword>
<proteinExistence type="predicted"/>